<proteinExistence type="predicted"/>
<organism evidence="2 3">
    <name type="scientific">Brassica campestris</name>
    <name type="common">Field mustard</name>
    <dbReference type="NCBI Taxonomy" id="3711"/>
    <lineage>
        <taxon>Eukaryota</taxon>
        <taxon>Viridiplantae</taxon>
        <taxon>Streptophyta</taxon>
        <taxon>Embryophyta</taxon>
        <taxon>Tracheophyta</taxon>
        <taxon>Spermatophyta</taxon>
        <taxon>Magnoliopsida</taxon>
        <taxon>eudicotyledons</taxon>
        <taxon>Gunneridae</taxon>
        <taxon>Pentapetalae</taxon>
        <taxon>rosids</taxon>
        <taxon>malvids</taxon>
        <taxon>Brassicales</taxon>
        <taxon>Brassicaceae</taxon>
        <taxon>Brassiceae</taxon>
        <taxon>Brassica</taxon>
    </lineage>
</organism>
<name>A0A398AVY5_BRACM</name>
<protein>
    <recommendedName>
        <fullName evidence="1">DUF3700 domain-containing protein</fullName>
    </recommendedName>
</protein>
<dbReference type="PANTHER" id="PTHR45952">
    <property type="entry name" value="ALUMINUM INDUCED PROTEIN WITH YGL AND LRDR MOTIFS"/>
    <property type="match status" value="1"/>
</dbReference>
<dbReference type="AlphaFoldDB" id="A0A398AVY5"/>
<dbReference type="Proteomes" id="UP000264353">
    <property type="component" value="Chromosome A1"/>
</dbReference>
<dbReference type="InterPro" id="IPR044828">
    <property type="entry name" value="TSJT1-like"/>
</dbReference>
<gene>
    <name evidence="2" type="ORF">BRARA_A02283</name>
</gene>
<dbReference type="Pfam" id="PF12481">
    <property type="entry name" value="DUF3700"/>
    <property type="match status" value="2"/>
</dbReference>
<sequence length="146" mass="16102">MYVSWGLRNLCTLNRQYGLTGKNTSEALFVFEAYRTLRDRGPYPANQVIRYLEGSFAVVSLLGNTGSAVMSDVYAKSFAPLPTGSMFHSETGLKSLEHPKNNMKAMLMVDREGVTCGANFKVDGCTKISAIPRRGIEANWALANNR</sequence>
<dbReference type="EMBL" id="CM010628">
    <property type="protein sequence ID" value="RID79553.1"/>
    <property type="molecule type" value="Genomic_DNA"/>
</dbReference>
<evidence type="ECO:0000313" key="3">
    <source>
        <dbReference type="Proteomes" id="UP000264353"/>
    </source>
</evidence>
<evidence type="ECO:0000259" key="1">
    <source>
        <dbReference type="SMART" id="SM01172"/>
    </source>
</evidence>
<feature type="domain" description="DUF3700" evidence="1">
    <location>
        <begin position="2"/>
        <end position="122"/>
    </location>
</feature>
<dbReference type="PANTHER" id="PTHR45952:SF7">
    <property type="entry name" value="DUF3700 DOMAIN-CONTAINING PROTEIN"/>
    <property type="match status" value="1"/>
</dbReference>
<evidence type="ECO:0000313" key="2">
    <source>
        <dbReference type="EMBL" id="RID79553.1"/>
    </source>
</evidence>
<dbReference type="InterPro" id="IPR024286">
    <property type="entry name" value="DUF3700"/>
</dbReference>
<reference evidence="2 3" key="1">
    <citation type="submission" date="2018-06" db="EMBL/GenBank/DDBJ databases">
        <title>WGS assembly of Brassica rapa FPsc.</title>
        <authorList>
            <person name="Bowman J."/>
            <person name="Kohchi T."/>
            <person name="Yamato K."/>
            <person name="Jenkins J."/>
            <person name="Shu S."/>
            <person name="Ishizaki K."/>
            <person name="Yamaoka S."/>
            <person name="Nishihama R."/>
            <person name="Nakamura Y."/>
            <person name="Berger F."/>
            <person name="Adam C."/>
            <person name="Aki S."/>
            <person name="Althoff F."/>
            <person name="Araki T."/>
            <person name="Arteaga-Vazquez M."/>
            <person name="Balasubrmanian S."/>
            <person name="Bauer D."/>
            <person name="Boehm C."/>
            <person name="Briginshaw L."/>
            <person name="Caballero-Perez J."/>
            <person name="Catarino B."/>
            <person name="Chen F."/>
            <person name="Chiyoda S."/>
            <person name="Chovatia M."/>
            <person name="Davies K."/>
            <person name="Delmans M."/>
            <person name="Demura T."/>
            <person name="Dierschke T."/>
            <person name="Dolan L."/>
            <person name="Dorantes-Acosta A."/>
            <person name="Eklund D."/>
            <person name="Florent S."/>
            <person name="Flores-Sandoval E."/>
            <person name="Fujiyama A."/>
            <person name="Fukuzawa H."/>
            <person name="Galik B."/>
            <person name="Grimanelli D."/>
            <person name="Grimwood J."/>
            <person name="Grossniklaus U."/>
            <person name="Hamada T."/>
            <person name="Haseloff J."/>
            <person name="Hetherington A."/>
            <person name="Higo A."/>
            <person name="Hirakawa Y."/>
            <person name="Hundley H."/>
            <person name="Ikeda Y."/>
            <person name="Inoue K."/>
            <person name="Inoue S."/>
            <person name="Ishida S."/>
            <person name="Jia Q."/>
            <person name="Kakita M."/>
            <person name="Kanazawa T."/>
            <person name="Kawai Y."/>
            <person name="Kawashima T."/>
            <person name="Kennedy M."/>
            <person name="Kinose K."/>
            <person name="Kinoshita T."/>
            <person name="Kohara Y."/>
            <person name="Koide E."/>
            <person name="Komatsu K."/>
            <person name="Kopischke S."/>
            <person name="Kubo M."/>
            <person name="Kyozuka J."/>
            <person name="Lagercrantz U."/>
            <person name="Lin S."/>
            <person name="Lindquist E."/>
            <person name="Lipzen A."/>
            <person name="Lu C."/>
            <person name="Luna E."/>
            <person name="Martienssen R."/>
            <person name="Minamino N."/>
            <person name="Mizutani M."/>
            <person name="Mizutani M."/>
            <person name="Mochizuki N."/>
            <person name="Monte I."/>
            <person name="Mosher R."/>
            <person name="Nagasaki H."/>
            <person name="Nakagami H."/>
            <person name="Naramoto S."/>
            <person name="Nishitani K."/>
            <person name="Ohtani M."/>
            <person name="Okamoto T."/>
            <person name="Okumura M."/>
            <person name="Phillips J."/>
            <person name="Pollak B."/>
            <person name="Reinders A."/>
            <person name="Roevekamp M."/>
            <person name="Sano R."/>
            <person name="Sawa S."/>
            <person name="Schmid M."/>
            <person name="Shirakawa M."/>
            <person name="Solano R."/>
            <person name="Spunde A."/>
            <person name="Suetsugu N."/>
            <person name="Sugano S."/>
            <person name="Sugiyama A."/>
            <person name="Sun R."/>
            <person name="Suzuki Y."/>
            <person name="Takenaka M."/>
            <person name="Takezawa D."/>
            <person name="Tomogane H."/>
            <person name="Tsuzuki M."/>
            <person name="Ueda T."/>
            <person name="Umeda M."/>
            <person name="Ward J."/>
            <person name="Watanabe Y."/>
            <person name="Yazaki K."/>
            <person name="Yokoyama R."/>
            <person name="Yoshitake Y."/>
            <person name="Yotsui I."/>
            <person name="Zachgo S."/>
            <person name="Schmutz J."/>
        </authorList>
    </citation>
    <scope>NUCLEOTIDE SEQUENCE [LARGE SCALE GENOMIC DNA]</scope>
    <source>
        <strain evidence="3">cv. B-3</strain>
    </source>
</reference>
<dbReference type="SMART" id="SM01172">
    <property type="entry name" value="DUF3700"/>
    <property type="match status" value="1"/>
</dbReference>
<accession>A0A398AVY5</accession>